<dbReference type="SUPFAM" id="SSF52402">
    <property type="entry name" value="Adenine nucleotide alpha hydrolases-like"/>
    <property type="match status" value="1"/>
</dbReference>
<accession>A0A832WAW9</accession>
<dbReference type="GeneID" id="1471943"/>
<dbReference type="AlphaFoldDB" id="A0A832WAW9"/>
<dbReference type="Proteomes" id="UP000600774">
    <property type="component" value="Unassembled WGS sequence"/>
</dbReference>
<organism evidence="2 3">
    <name type="scientific">Methanosarcina acetivorans</name>
    <dbReference type="NCBI Taxonomy" id="2214"/>
    <lineage>
        <taxon>Archaea</taxon>
        <taxon>Methanobacteriati</taxon>
        <taxon>Methanobacteriota</taxon>
        <taxon>Stenosarchaea group</taxon>
        <taxon>Methanomicrobia</taxon>
        <taxon>Methanosarcinales</taxon>
        <taxon>Methanosarcinaceae</taxon>
        <taxon>Methanosarcina</taxon>
    </lineage>
</organism>
<dbReference type="InterPro" id="IPR029055">
    <property type="entry name" value="Ntn_hydrolases_N"/>
</dbReference>
<dbReference type="GO" id="GO:0006529">
    <property type="term" value="P:asparagine biosynthetic process"/>
    <property type="evidence" value="ECO:0007669"/>
    <property type="project" value="InterPro"/>
</dbReference>
<feature type="domain" description="Asparagine synthetase" evidence="1">
    <location>
        <begin position="209"/>
        <end position="454"/>
    </location>
</feature>
<dbReference type="Gene3D" id="3.40.50.620">
    <property type="entry name" value="HUPs"/>
    <property type="match status" value="1"/>
</dbReference>
<dbReference type="PANTHER" id="PTHR43284">
    <property type="entry name" value="ASPARAGINE SYNTHETASE (GLUTAMINE-HYDROLYZING)"/>
    <property type="match status" value="1"/>
</dbReference>
<protein>
    <submittedName>
        <fullName evidence="2">Asparagine synthetase B</fullName>
    </submittedName>
</protein>
<reference evidence="2" key="1">
    <citation type="journal article" date="2020" name="bioRxiv">
        <title>A rank-normalized archaeal taxonomy based on genome phylogeny resolves widespread incomplete and uneven classifications.</title>
        <authorList>
            <person name="Rinke C."/>
            <person name="Chuvochina M."/>
            <person name="Mussig A.J."/>
            <person name="Chaumeil P.-A."/>
            <person name="Waite D.W."/>
            <person name="Whitman W.B."/>
            <person name="Parks D.H."/>
            <person name="Hugenholtz P."/>
        </authorList>
    </citation>
    <scope>NUCLEOTIDE SEQUENCE</scope>
    <source>
        <strain evidence="2">UBA8876</strain>
    </source>
</reference>
<dbReference type="CDD" id="cd01991">
    <property type="entry name" value="Asn_synthase_B_C"/>
    <property type="match status" value="1"/>
</dbReference>
<name>A0A832WAW9_9EURY</name>
<dbReference type="OMA" id="FTERDSW"/>
<dbReference type="SUPFAM" id="SSF56235">
    <property type="entry name" value="N-terminal nucleophile aminohydrolases (Ntn hydrolases)"/>
    <property type="match status" value="1"/>
</dbReference>
<proteinExistence type="predicted"/>
<comment type="caution">
    <text evidence="2">The sequence shown here is derived from an EMBL/GenBank/DDBJ whole genome shotgun (WGS) entry which is preliminary data.</text>
</comment>
<dbReference type="RefSeq" id="WP_011020110.1">
    <property type="nucleotide sequence ID" value="NZ_DUJU01000165.1"/>
</dbReference>
<dbReference type="InterPro" id="IPR014729">
    <property type="entry name" value="Rossmann-like_a/b/a_fold"/>
</dbReference>
<dbReference type="InterPro" id="IPR051786">
    <property type="entry name" value="ASN_synthetase/amidase"/>
</dbReference>
<evidence type="ECO:0000313" key="2">
    <source>
        <dbReference type="EMBL" id="HIH95211.1"/>
    </source>
</evidence>
<sequence length="590" mass="68806">MKNEIKLLNEYYPWKEVKLRGARCYLKGNVFFENKLQSLEKFAELVSALICKEEQDREKEIGAFLEKLNGEFAFVAETKNTIFCAVDKTRSIPLFYIKTKTGFIVSDSAHYLKDKIDQPLNEENAAEFMVAGYVTGNETLFDDVKQIRTGEFLLYQKNEKRLKSCHYFQFLHGDYYELPEAGLFELLDLTLVNTFSRLIESTSKQGKRLIVPLSGGLDSRIIVGMLKRLGVNDVICMSYGRKGSRESEISRHVAETLGYEWLFVEYTAKKWHGCYNSKEADLFRILAGNLSSLPHMQDFLAVKELKNQGKIPENSVFIPGHSGDMLAGSHIPPYCLNNSGDFSSEAYLEASLKKHYNLWKWPNGQGFENIFKQRISKSTAGPEIKDNETFANAIEFFDFNERQAKFIINSVRVYEFFRYEWRIPFWDTEFVNFFLKVPIKHRINQDLYKKYARDYLFSGDLEILKEIDCTTDILNLKALEKRSRYEKLLHYRTFIHSYYDEKVNNPTWGRYFENPLLSRLLIKVSRYDNENVKEYPLLKMILEHRNEEKYPISVNGMSSLEYLTGIKGEAYSARSKKVLKPAGYPTKRPL</sequence>
<dbReference type="EMBL" id="DUJU01000165">
    <property type="protein sequence ID" value="HIH95211.1"/>
    <property type="molecule type" value="Genomic_DNA"/>
</dbReference>
<dbReference type="Gene3D" id="3.60.20.10">
    <property type="entry name" value="Glutamine Phosphoribosylpyrophosphate, subunit 1, domain 1"/>
    <property type="match status" value="1"/>
</dbReference>
<evidence type="ECO:0000259" key="1">
    <source>
        <dbReference type="Pfam" id="PF00733"/>
    </source>
</evidence>
<dbReference type="Pfam" id="PF00733">
    <property type="entry name" value="Asn_synthase"/>
    <property type="match status" value="1"/>
</dbReference>
<gene>
    <name evidence="2" type="ORF">HA338_14715</name>
</gene>
<dbReference type="InterPro" id="IPR001962">
    <property type="entry name" value="Asn_synthase"/>
</dbReference>
<evidence type="ECO:0000313" key="3">
    <source>
        <dbReference type="Proteomes" id="UP000600774"/>
    </source>
</evidence>
<dbReference type="PANTHER" id="PTHR43284:SF1">
    <property type="entry name" value="ASPARAGINE SYNTHETASE"/>
    <property type="match status" value="1"/>
</dbReference>
<dbReference type="GO" id="GO:0004066">
    <property type="term" value="F:asparagine synthase (glutamine-hydrolyzing) activity"/>
    <property type="evidence" value="ECO:0007669"/>
    <property type="project" value="InterPro"/>
</dbReference>